<name>A0A7W7T1Y9_9PSEU</name>
<gene>
    <name evidence="2" type="ORF">F4559_002437</name>
</gene>
<feature type="signal peptide" evidence="1">
    <location>
        <begin position="1"/>
        <end position="26"/>
    </location>
</feature>
<reference evidence="2 3" key="1">
    <citation type="submission" date="2020-08" db="EMBL/GenBank/DDBJ databases">
        <title>Sequencing the genomes of 1000 actinobacteria strains.</title>
        <authorList>
            <person name="Klenk H.-P."/>
        </authorList>
    </citation>
    <scope>NUCLEOTIDE SEQUENCE [LARGE SCALE GENOMIC DNA]</scope>
    <source>
        <strain evidence="2 3">DSM 45084</strain>
    </source>
</reference>
<keyword evidence="3" id="KW-1185">Reference proteome</keyword>
<comment type="caution">
    <text evidence="2">The sequence shown here is derived from an EMBL/GenBank/DDBJ whole genome shotgun (WGS) entry which is preliminary data.</text>
</comment>
<dbReference type="EMBL" id="JACHJS010000001">
    <property type="protein sequence ID" value="MBB4965078.1"/>
    <property type="molecule type" value="Genomic_DNA"/>
</dbReference>
<evidence type="ECO:0000313" key="2">
    <source>
        <dbReference type="EMBL" id="MBB4965078.1"/>
    </source>
</evidence>
<feature type="chain" id="PRO_5030919780" evidence="1">
    <location>
        <begin position="27"/>
        <end position="97"/>
    </location>
</feature>
<accession>A0A7W7T1Y9</accession>
<proteinExistence type="predicted"/>
<sequence>MRRILALAAASAAMITLLVPVSQASAAAYTVPRSAGAGGTASTQDFAVALARQNARNRVLAVGVDCIDWNYRTVMVERGAGPNTYIAVVEAKALCVS</sequence>
<evidence type="ECO:0000313" key="3">
    <source>
        <dbReference type="Proteomes" id="UP000542674"/>
    </source>
</evidence>
<dbReference type="AlphaFoldDB" id="A0A7W7T1Y9"/>
<keyword evidence="1" id="KW-0732">Signal</keyword>
<organism evidence="2 3">
    <name type="scientific">Saccharothrix violaceirubra</name>
    <dbReference type="NCBI Taxonomy" id="413306"/>
    <lineage>
        <taxon>Bacteria</taxon>
        <taxon>Bacillati</taxon>
        <taxon>Actinomycetota</taxon>
        <taxon>Actinomycetes</taxon>
        <taxon>Pseudonocardiales</taxon>
        <taxon>Pseudonocardiaceae</taxon>
        <taxon>Saccharothrix</taxon>
    </lineage>
</organism>
<evidence type="ECO:0000256" key="1">
    <source>
        <dbReference type="SAM" id="SignalP"/>
    </source>
</evidence>
<dbReference type="Proteomes" id="UP000542674">
    <property type="component" value="Unassembled WGS sequence"/>
</dbReference>
<protein>
    <submittedName>
        <fullName evidence="2">Uncharacterized protein</fullName>
    </submittedName>
</protein>
<dbReference type="RefSeq" id="WP_184668452.1">
    <property type="nucleotide sequence ID" value="NZ_BAABAI010000013.1"/>
</dbReference>